<keyword evidence="4" id="KW-1185">Reference proteome</keyword>
<evidence type="ECO:0008006" key="5">
    <source>
        <dbReference type="Google" id="ProtNLM"/>
    </source>
</evidence>
<dbReference type="GO" id="GO:0007606">
    <property type="term" value="P:sensory perception of chemical stimulus"/>
    <property type="evidence" value="ECO:0007669"/>
    <property type="project" value="InterPro"/>
</dbReference>
<feature type="non-terminal residue" evidence="3">
    <location>
        <position position="193"/>
    </location>
</feature>
<keyword evidence="2" id="KW-1133">Transmembrane helix</keyword>
<dbReference type="Proteomes" id="UP001328107">
    <property type="component" value="Unassembled WGS sequence"/>
</dbReference>
<feature type="non-terminal residue" evidence="3">
    <location>
        <position position="1"/>
    </location>
</feature>
<evidence type="ECO:0000313" key="3">
    <source>
        <dbReference type="EMBL" id="GMR56935.1"/>
    </source>
</evidence>
<dbReference type="PANTHER" id="PTHR47521">
    <property type="entry name" value="SERPENTINE RECEPTOR, CLASS E (EPSILON)-RELATED"/>
    <property type="match status" value="1"/>
</dbReference>
<dbReference type="InterPro" id="IPR052860">
    <property type="entry name" value="NRL-GPCR1"/>
</dbReference>
<feature type="transmembrane region" description="Helical" evidence="2">
    <location>
        <begin position="14"/>
        <end position="37"/>
    </location>
</feature>
<dbReference type="PANTHER" id="PTHR47521:SF7">
    <property type="entry name" value="SERPENTINE RECEPTOR CLASS EPSILON-6"/>
    <property type="match status" value="1"/>
</dbReference>
<comment type="caution">
    <text evidence="3">The sequence shown here is derived from an EMBL/GenBank/DDBJ whole genome shotgun (WGS) entry which is preliminary data.</text>
</comment>
<evidence type="ECO:0000313" key="4">
    <source>
        <dbReference type="Proteomes" id="UP001328107"/>
    </source>
</evidence>
<protein>
    <recommendedName>
        <fullName evidence="5">G protein-coupled receptor</fullName>
    </recommendedName>
</protein>
<dbReference type="InterPro" id="IPR004151">
    <property type="entry name" value="7TM_GPCR_serpentine_rcpt_Sre"/>
</dbReference>
<organism evidence="3 4">
    <name type="scientific">Pristionchus mayeri</name>
    <dbReference type="NCBI Taxonomy" id="1317129"/>
    <lineage>
        <taxon>Eukaryota</taxon>
        <taxon>Metazoa</taxon>
        <taxon>Ecdysozoa</taxon>
        <taxon>Nematoda</taxon>
        <taxon>Chromadorea</taxon>
        <taxon>Rhabditida</taxon>
        <taxon>Rhabditina</taxon>
        <taxon>Diplogasteromorpha</taxon>
        <taxon>Diplogasteroidea</taxon>
        <taxon>Neodiplogasteridae</taxon>
        <taxon>Pristionchus</taxon>
    </lineage>
</organism>
<evidence type="ECO:0000256" key="2">
    <source>
        <dbReference type="SAM" id="Phobius"/>
    </source>
</evidence>
<keyword evidence="2" id="KW-0472">Membrane</keyword>
<reference evidence="4" key="1">
    <citation type="submission" date="2022-10" db="EMBL/GenBank/DDBJ databases">
        <title>Genome assembly of Pristionchus species.</title>
        <authorList>
            <person name="Yoshida K."/>
            <person name="Sommer R.J."/>
        </authorList>
    </citation>
    <scope>NUCLEOTIDE SEQUENCE [LARGE SCALE GENOMIC DNA]</scope>
    <source>
        <strain evidence="4">RS5460</strain>
    </source>
</reference>
<feature type="transmembrane region" description="Helical" evidence="2">
    <location>
        <begin position="100"/>
        <end position="125"/>
    </location>
</feature>
<evidence type="ECO:0000256" key="1">
    <source>
        <dbReference type="ARBA" id="ARBA00006803"/>
    </source>
</evidence>
<name>A0AAN5D787_9BILA</name>
<accession>A0AAN5D787</accession>
<feature type="transmembrane region" description="Helical" evidence="2">
    <location>
        <begin position="43"/>
        <end position="64"/>
    </location>
</feature>
<keyword evidence="2" id="KW-0812">Transmembrane</keyword>
<feature type="transmembrane region" description="Helical" evidence="2">
    <location>
        <begin position="131"/>
        <end position="156"/>
    </location>
</feature>
<dbReference type="AlphaFoldDB" id="A0AAN5D787"/>
<sequence>QIVFRYEKEGPDTLWVFILIVFVSTVASLLNGCLYMFGVYHEMGNLLAFIVFITLGMTIFLYIYRSNFLLMRKLARGATVSGYSVSKSYQIRENIDVMNFLIKVILPSLTFAGPSFVSFTIFLLLPTDVGSARYIAVALFDVFVEAFHIMISVFLWHFVPKLRNNSTLPSRDSVQDGNQYFDWLTRDLNRIAD</sequence>
<dbReference type="EMBL" id="BTRK01000006">
    <property type="protein sequence ID" value="GMR56935.1"/>
    <property type="molecule type" value="Genomic_DNA"/>
</dbReference>
<dbReference type="GO" id="GO:0016020">
    <property type="term" value="C:membrane"/>
    <property type="evidence" value="ECO:0007669"/>
    <property type="project" value="InterPro"/>
</dbReference>
<dbReference type="Pfam" id="PF03125">
    <property type="entry name" value="Sre"/>
    <property type="match status" value="1"/>
</dbReference>
<comment type="similarity">
    <text evidence="1">Belongs to the nematode receptor-like protein sre family.</text>
</comment>
<proteinExistence type="inferred from homology"/>
<gene>
    <name evidence="3" type="ORF">PMAYCL1PPCAC_27130</name>
</gene>